<sequence length="170" mass="18825">MVVDDEDEPADAAPDDGDADDLTAPVEDSVFDIHLAAATKTTKDLLHAKNTTRNYNIYLKGGRQYCVPIGKVGALDTITTTTPLVLKAYIASKCERLDQEEQEADQEAEREIELLGLTQDSDNGKKASKINNKNKSKNKMDGSQPKSLSTAETIRAAWKLYYRQTFKVQD</sequence>
<evidence type="ECO:0000313" key="2">
    <source>
        <dbReference type="EMBL" id="KAG0290879.1"/>
    </source>
</evidence>
<dbReference type="EMBL" id="JAAAIN010002696">
    <property type="protein sequence ID" value="KAG0290879.1"/>
    <property type="molecule type" value="Genomic_DNA"/>
</dbReference>
<protein>
    <submittedName>
        <fullName evidence="2">Uncharacterized protein</fullName>
    </submittedName>
</protein>
<comment type="caution">
    <text evidence="2">The sequence shown here is derived from an EMBL/GenBank/DDBJ whole genome shotgun (WGS) entry which is preliminary data.</text>
</comment>
<dbReference type="OrthoDB" id="10453235at2759"/>
<evidence type="ECO:0000313" key="3">
    <source>
        <dbReference type="Proteomes" id="UP000823405"/>
    </source>
</evidence>
<organism evidence="2 3">
    <name type="scientific">Linnemannia gamsii</name>
    <dbReference type="NCBI Taxonomy" id="64522"/>
    <lineage>
        <taxon>Eukaryota</taxon>
        <taxon>Fungi</taxon>
        <taxon>Fungi incertae sedis</taxon>
        <taxon>Mucoromycota</taxon>
        <taxon>Mortierellomycotina</taxon>
        <taxon>Mortierellomycetes</taxon>
        <taxon>Mortierellales</taxon>
        <taxon>Mortierellaceae</taxon>
        <taxon>Linnemannia</taxon>
    </lineage>
</organism>
<feature type="region of interest" description="Disordered" evidence="1">
    <location>
        <begin position="115"/>
        <end position="149"/>
    </location>
</feature>
<keyword evidence="3" id="KW-1185">Reference proteome</keyword>
<gene>
    <name evidence="2" type="ORF">BGZ97_006045</name>
</gene>
<accession>A0A9P6QS23</accession>
<dbReference type="Proteomes" id="UP000823405">
    <property type="component" value="Unassembled WGS sequence"/>
</dbReference>
<evidence type="ECO:0000256" key="1">
    <source>
        <dbReference type="SAM" id="MobiDB-lite"/>
    </source>
</evidence>
<reference evidence="2" key="1">
    <citation type="journal article" date="2020" name="Fungal Divers.">
        <title>Resolving the Mortierellaceae phylogeny through synthesis of multi-gene phylogenetics and phylogenomics.</title>
        <authorList>
            <person name="Vandepol N."/>
            <person name="Liber J."/>
            <person name="Desiro A."/>
            <person name="Na H."/>
            <person name="Kennedy M."/>
            <person name="Barry K."/>
            <person name="Grigoriev I.V."/>
            <person name="Miller A.N."/>
            <person name="O'Donnell K."/>
            <person name="Stajich J.E."/>
            <person name="Bonito G."/>
        </authorList>
    </citation>
    <scope>NUCLEOTIDE SEQUENCE</scope>
    <source>
        <strain evidence="2">NVP60</strain>
    </source>
</reference>
<name>A0A9P6QS23_9FUNG</name>
<feature type="compositionally biased region" description="Acidic residues" evidence="1">
    <location>
        <begin position="1"/>
        <end position="21"/>
    </location>
</feature>
<dbReference type="AlphaFoldDB" id="A0A9P6QS23"/>
<feature type="non-terminal residue" evidence="2">
    <location>
        <position position="170"/>
    </location>
</feature>
<proteinExistence type="predicted"/>
<feature type="region of interest" description="Disordered" evidence="1">
    <location>
        <begin position="1"/>
        <end position="23"/>
    </location>
</feature>
<feature type="compositionally biased region" description="Basic residues" evidence="1">
    <location>
        <begin position="126"/>
        <end position="137"/>
    </location>
</feature>